<dbReference type="PANTHER" id="PTHR13887">
    <property type="entry name" value="GLUTATHIONE S-TRANSFERASE KAPPA"/>
    <property type="match status" value="1"/>
</dbReference>
<protein>
    <submittedName>
        <fullName evidence="2">DsbA family protein</fullName>
    </submittedName>
</protein>
<reference evidence="2 3" key="1">
    <citation type="submission" date="2020-08" db="EMBL/GenBank/DDBJ databases">
        <title>Novel species isolated from subtropical streams in China.</title>
        <authorList>
            <person name="Lu H."/>
        </authorList>
    </citation>
    <scope>NUCLEOTIDE SEQUENCE [LARGE SCALE GENOMIC DNA]</scope>
    <source>
        <strain evidence="2 3">KCTC 52442</strain>
    </source>
</reference>
<evidence type="ECO:0000259" key="1">
    <source>
        <dbReference type="Pfam" id="PF01323"/>
    </source>
</evidence>
<dbReference type="Gene3D" id="1.10.472.60">
    <property type="entry name" value="putative protein disulfide isomerase domain"/>
    <property type="match status" value="1"/>
</dbReference>
<dbReference type="Proteomes" id="UP000643610">
    <property type="component" value="Unassembled WGS sequence"/>
</dbReference>
<dbReference type="EMBL" id="JACOFU010000004">
    <property type="protein sequence ID" value="MBC3831974.1"/>
    <property type="molecule type" value="Genomic_DNA"/>
</dbReference>
<name>A0ABR6XR76_9BURK</name>
<gene>
    <name evidence="2" type="ORF">H8K33_10675</name>
</gene>
<dbReference type="CDD" id="cd03025">
    <property type="entry name" value="DsbA_FrnE_like"/>
    <property type="match status" value="1"/>
</dbReference>
<feature type="domain" description="DSBA-like thioredoxin" evidence="1">
    <location>
        <begin position="10"/>
        <end position="188"/>
    </location>
</feature>
<proteinExistence type="predicted"/>
<dbReference type="InterPro" id="IPR001853">
    <property type="entry name" value="DSBA-like_thioredoxin_dom"/>
</dbReference>
<dbReference type="Gene3D" id="3.40.30.10">
    <property type="entry name" value="Glutaredoxin"/>
    <property type="match status" value="1"/>
</dbReference>
<keyword evidence="3" id="KW-1185">Reference proteome</keyword>
<comment type="caution">
    <text evidence="2">The sequence shown here is derived from an EMBL/GenBank/DDBJ whole genome shotgun (WGS) entry which is preliminary data.</text>
</comment>
<accession>A0ABR6XR76</accession>
<organism evidence="2 3">
    <name type="scientific">Undibacterium amnicola</name>
    <dbReference type="NCBI Taxonomy" id="1834038"/>
    <lineage>
        <taxon>Bacteria</taxon>
        <taxon>Pseudomonadati</taxon>
        <taxon>Pseudomonadota</taxon>
        <taxon>Betaproteobacteria</taxon>
        <taxon>Burkholderiales</taxon>
        <taxon>Oxalobacteraceae</taxon>
        <taxon>Undibacterium</taxon>
    </lineage>
</organism>
<evidence type="ECO:0000313" key="2">
    <source>
        <dbReference type="EMBL" id="MBC3831974.1"/>
    </source>
</evidence>
<sequence length="217" mass="24774">MTLKFLYIADPMCSWCYGFSLELQRFLADMPDAELDIVLGGLRAYNTQKMDADQRDMILSHWEKVQQVSGLPFDMTGLNKPDFIYDTEPACRAVVAAKMLTQDMPTIINFAVFQAIQHAFYAEAKDITKEAVLAEIAVKALNEYEQSEIFDQESFLETLCSAECKDETRQHFQQIQQWGVRGFPVLLLVREDGLHMLSSGYVKAEILIENLREISVV</sequence>
<dbReference type="SUPFAM" id="SSF52833">
    <property type="entry name" value="Thioredoxin-like"/>
    <property type="match status" value="1"/>
</dbReference>
<dbReference type="InterPro" id="IPR036249">
    <property type="entry name" value="Thioredoxin-like_sf"/>
</dbReference>
<dbReference type="RefSeq" id="WP_186891029.1">
    <property type="nucleotide sequence ID" value="NZ_JACOFU010000004.1"/>
</dbReference>
<evidence type="ECO:0000313" key="3">
    <source>
        <dbReference type="Proteomes" id="UP000643610"/>
    </source>
</evidence>
<dbReference type="PANTHER" id="PTHR13887:SF54">
    <property type="entry name" value="DSBA FAMILY PROTEIN"/>
    <property type="match status" value="1"/>
</dbReference>
<dbReference type="Pfam" id="PF01323">
    <property type="entry name" value="DSBA"/>
    <property type="match status" value="1"/>
</dbReference>